<feature type="domain" description="dATP/dGTP diphosphohydrolase MazZ" evidence="1">
    <location>
        <begin position="92"/>
        <end position="185"/>
    </location>
</feature>
<protein>
    <submittedName>
        <fullName evidence="5">DUF550 domain-containing protein</fullName>
    </submittedName>
</protein>
<dbReference type="AlphaFoldDB" id="A0A5J2VC87"/>
<accession>A0A5J2VC87</accession>
<dbReference type="Pfam" id="PF04448">
    <property type="entry name" value="DUF551"/>
    <property type="match status" value="1"/>
</dbReference>
<comment type="caution">
    <text evidence="5">The sequence shown here is derived from an EMBL/GenBank/DDBJ whole genome shotgun (WGS) entry which is preliminary data.</text>
</comment>
<proteinExistence type="predicted"/>
<gene>
    <name evidence="6" type="ORF">CB695_17325</name>
    <name evidence="4" type="ORF">DS524_22815</name>
    <name evidence="3" type="ORF">EHE49_12240</name>
    <name evidence="5" type="ORF">GA754_14550</name>
</gene>
<evidence type="ECO:0000259" key="2">
    <source>
        <dbReference type="Pfam" id="PF04448"/>
    </source>
</evidence>
<dbReference type="EMBL" id="AAMIYH010000017">
    <property type="protein sequence ID" value="EDH8303234.1"/>
    <property type="molecule type" value="Genomic_DNA"/>
</dbReference>
<reference evidence="5" key="1">
    <citation type="submission" date="2019-10" db="EMBL/GenBank/DDBJ databases">
        <authorList>
            <person name="Ashton P.M."/>
            <person name="Dallman T."/>
            <person name="Nair S."/>
            <person name="De Pinna E."/>
            <person name="Peters T."/>
            <person name="Grant K."/>
        </authorList>
    </citation>
    <scope>NUCLEOTIDE SEQUENCE</scope>
    <source>
        <strain evidence="4">296838</strain>
        <strain evidence="6">368335</strain>
        <strain evidence="3">634658</strain>
        <strain evidence="5">816209</strain>
    </source>
</reference>
<evidence type="ECO:0000313" key="3">
    <source>
        <dbReference type="EMBL" id="EAC0257407.1"/>
    </source>
</evidence>
<name>A0A5J2VC87_SALET</name>
<evidence type="ECO:0000313" key="6">
    <source>
        <dbReference type="EMBL" id="EDH8303234.1"/>
    </source>
</evidence>
<dbReference type="EMBL" id="AAGUAT010000028">
    <property type="protein sequence ID" value="EBR9858597.1"/>
    <property type="molecule type" value="Genomic_DNA"/>
</dbReference>
<dbReference type="Pfam" id="PF04447">
    <property type="entry name" value="dATP-dGTP_PPHyd"/>
    <property type="match status" value="1"/>
</dbReference>
<dbReference type="EMBL" id="AALTSX010000010">
    <property type="protein sequence ID" value="EDD2823808.1"/>
    <property type="molecule type" value="Genomic_DNA"/>
</dbReference>
<sequence length="381" mass="42890">MTTITKEWLQQTIAEFENTRDDIPFGLDDDDAKILIVLKRALASLTAEPVRYLNKFSGTCVTLEQQPNASDDVAVYMPLYAAPPASEREQVRREHAEWSDATFGDVGPIGPLKHLSKEALEAAADPSDPLEWADMQFLLWDAQRRMGISDEFITRAMIEKLEINKSRQWPEPKEGEPRLHIKEQPATVVPEDLRRSFEAVARLNNEMYRWTSCMSYNGSYVGEPEGLLKRNIREIEHIMDSCRAAMLQGAEPVSQAYELPEIIEGMEVSVDVSTCDFDAGHRYFGTVTEVSELGTAKNGYILLVQDAKPNFDVNGNSPVIPGGWISCSERIPAQDDWILIYSKHGEYMAGQVQGEYVELSDGTLSWLGNALFWMQLPEPPL</sequence>
<feature type="domain" description="DUF551" evidence="2">
    <location>
        <begin position="323"/>
        <end position="380"/>
    </location>
</feature>
<dbReference type="InterPro" id="IPR007538">
    <property type="entry name" value="dATP/dGTP_dipphydrolase_MazZ"/>
</dbReference>
<evidence type="ECO:0000313" key="4">
    <source>
        <dbReference type="EMBL" id="EBR9858597.1"/>
    </source>
</evidence>
<dbReference type="Proteomes" id="UP000839816">
    <property type="component" value="Unassembled WGS sequence"/>
</dbReference>
<evidence type="ECO:0000259" key="1">
    <source>
        <dbReference type="Pfam" id="PF04447"/>
    </source>
</evidence>
<evidence type="ECO:0000313" key="5">
    <source>
        <dbReference type="EMBL" id="EDD2823808.1"/>
    </source>
</evidence>
<organism evidence="5">
    <name type="scientific">Salmonella enterica subsp. enterica serovar Chester</name>
    <dbReference type="NCBI Taxonomy" id="149386"/>
    <lineage>
        <taxon>Bacteria</taxon>
        <taxon>Pseudomonadati</taxon>
        <taxon>Pseudomonadota</taxon>
        <taxon>Gammaproteobacteria</taxon>
        <taxon>Enterobacterales</taxon>
        <taxon>Enterobacteriaceae</taxon>
        <taxon>Salmonella</taxon>
    </lineage>
</organism>
<dbReference type="EMBL" id="AAAGNC010000014">
    <property type="protein sequence ID" value="EAC0257407.1"/>
    <property type="molecule type" value="Genomic_DNA"/>
</dbReference>
<dbReference type="InterPro" id="IPR007539">
    <property type="entry name" value="DUF551"/>
</dbReference>